<dbReference type="AlphaFoldDB" id="A0A430HR60"/>
<reference evidence="1 2" key="1">
    <citation type="submission" date="2018-12" db="EMBL/GenBank/DDBJ databases">
        <authorList>
            <person name="Yang E."/>
        </authorList>
    </citation>
    <scope>NUCLEOTIDE SEQUENCE [LARGE SCALE GENOMIC DNA]</scope>
    <source>
        <strain evidence="1 2">SOD</strain>
    </source>
</reference>
<dbReference type="OrthoDB" id="1442247at2"/>
<evidence type="ECO:0000313" key="2">
    <source>
        <dbReference type="Proteomes" id="UP000278085"/>
    </source>
</evidence>
<dbReference type="InterPro" id="IPR009797">
    <property type="entry name" value="DUF1367"/>
</dbReference>
<dbReference type="RefSeq" id="WP_126073367.1">
    <property type="nucleotide sequence ID" value="NZ_CP051166.1"/>
</dbReference>
<dbReference type="Pfam" id="PF07105">
    <property type="entry name" value="DUF1367"/>
    <property type="match status" value="2"/>
</dbReference>
<evidence type="ECO:0000313" key="1">
    <source>
        <dbReference type="EMBL" id="RSZ60007.1"/>
    </source>
</evidence>
<accession>A0A430HR60</accession>
<keyword evidence="2" id="KW-1185">Reference proteome</keyword>
<comment type="caution">
    <text evidence="1">The sequence shown here is derived from an EMBL/GenBank/DDBJ whole genome shotgun (WGS) entry which is preliminary data.</text>
</comment>
<protein>
    <submittedName>
        <fullName evidence="1">DUF1367 family protein</fullName>
    </submittedName>
</protein>
<dbReference type="EMBL" id="RXLQ01000003">
    <property type="protein sequence ID" value="RSZ60007.1"/>
    <property type="molecule type" value="Genomic_DNA"/>
</dbReference>
<name>A0A430HR60_9BURK</name>
<proteinExistence type="predicted"/>
<dbReference type="Proteomes" id="UP000278085">
    <property type="component" value="Unassembled WGS sequence"/>
</dbReference>
<sequence>MTAIVLTKAAGGALVPVDQQAVEFLQKLKLGAGVTVEIKRNNNVAFHRKLFALANYAFECWEPGEKEYKGQQVEKQFDQFREDITILAGFYETRVRLDGTIRLIAKSWSFSSMNDAEKDRLYNSIINAVLKHIMRDMQRSDLDRIVDQLLSFT</sequence>
<gene>
    <name evidence="1" type="ORF">EJB06_07455</name>
</gene>
<organism evidence="1 2">
    <name type="scientific">Massilia atriviolacea</name>
    <dbReference type="NCBI Taxonomy" id="2495579"/>
    <lineage>
        <taxon>Bacteria</taxon>
        <taxon>Pseudomonadati</taxon>
        <taxon>Pseudomonadota</taxon>
        <taxon>Betaproteobacteria</taxon>
        <taxon>Burkholderiales</taxon>
        <taxon>Oxalobacteraceae</taxon>
        <taxon>Telluria group</taxon>
        <taxon>Massilia</taxon>
    </lineage>
</organism>